<dbReference type="Proteomes" id="UP000256328">
    <property type="component" value="Unassembled WGS sequence"/>
</dbReference>
<dbReference type="PROSITE" id="PS50053">
    <property type="entry name" value="UBIQUITIN_2"/>
    <property type="match status" value="1"/>
</dbReference>
<proteinExistence type="predicted"/>
<feature type="region of interest" description="Disordered" evidence="1">
    <location>
        <begin position="168"/>
        <end position="237"/>
    </location>
</feature>
<dbReference type="SUPFAM" id="SSF54236">
    <property type="entry name" value="Ubiquitin-like"/>
    <property type="match status" value="1"/>
</dbReference>
<sequence>MPAKRQRTSSDASTADVMEDLKLTNAMIHPVYKTLLAHAPNGINFLFSTQLYDMLKGTASQDHIARIYNVTIERAVEELRRLLAIKTFMRDYDADKISPTPLMDHMWHATILDTRLYSDLQKALECVLHHRPGGASYAEAEARKLRLKTMKALYTAYFSEIPIGLPTATCKSPEPTTSTERTADDKAKTPPKPATSTDRAANGKAKNATTPTATSSRSNQKARAASTTPTVPENKHPAADNITYVVRHAQGRELSFTSSSTITIHELIGKIESRVNKPLHMPRLYYDGMRLDWEKTLKDYDITTDTIIILLEDPHVVRGC</sequence>
<gene>
    <name evidence="3" type="ORF">BP5796_11802</name>
</gene>
<reference evidence="3 4" key="1">
    <citation type="journal article" date="2018" name="IMA Fungus">
        <title>IMA Genome-F 9: Draft genome sequence of Annulohypoxylon stygium, Aspergillus mulundensis, Berkeleyomyces basicola (syn. Thielaviopsis basicola), Ceratocystis smalleyi, two Cercospora beticola strains, Coleophoma cylindrospora, Fusarium fracticaudum, Phialophora cf. hyalina, and Morchella septimelata.</title>
        <authorList>
            <person name="Wingfield B.D."/>
            <person name="Bills G.F."/>
            <person name="Dong Y."/>
            <person name="Huang W."/>
            <person name="Nel W.J."/>
            <person name="Swalarsk-Parry B.S."/>
            <person name="Vaghefi N."/>
            <person name="Wilken P.M."/>
            <person name="An Z."/>
            <person name="de Beer Z.W."/>
            <person name="De Vos L."/>
            <person name="Chen L."/>
            <person name="Duong T.A."/>
            <person name="Gao Y."/>
            <person name="Hammerbacher A."/>
            <person name="Kikkert J.R."/>
            <person name="Li Y."/>
            <person name="Li H."/>
            <person name="Li K."/>
            <person name="Li Q."/>
            <person name="Liu X."/>
            <person name="Ma X."/>
            <person name="Naidoo K."/>
            <person name="Pethybridge S.J."/>
            <person name="Sun J."/>
            <person name="Steenkamp E.T."/>
            <person name="van der Nest M.A."/>
            <person name="van Wyk S."/>
            <person name="Wingfield M.J."/>
            <person name="Xiong C."/>
            <person name="Yue Q."/>
            <person name="Zhang X."/>
        </authorList>
    </citation>
    <scope>NUCLEOTIDE SEQUENCE [LARGE SCALE GENOMIC DNA]</scope>
    <source>
        <strain evidence="3 4">BP5796</strain>
    </source>
</reference>
<dbReference type="Pfam" id="PF00240">
    <property type="entry name" value="ubiquitin"/>
    <property type="match status" value="1"/>
</dbReference>
<evidence type="ECO:0000313" key="3">
    <source>
        <dbReference type="EMBL" id="RDW60196.1"/>
    </source>
</evidence>
<dbReference type="EMBL" id="PDLN01000019">
    <property type="protein sequence ID" value="RDW60196.1"/>
    <property type="molecule type" value="Genomic_DNA"/>
</dbReference>
<organism evidence="3 4">
    <name type="scientific">Coleophoma crateriformis</name>
    <dbReference type="NCBI Taxonomy" id="565419"/>
    <lineage>
        <taxon>Eukaryota</taxon>
        <taxon>Fungi</taxon>
        <taxon>Dikarya</taxon>
        <taxon>Ascomycota</taxon>
        <taxon>Pezizomycotina</taxon>
        <taxon>Leotiomycetes</taxon>
        <taxon>Helotiales</taxon>
        <taxon>Dermateaceae</taxon>
        <taxon>Coleophoma</taxon>
    </lineage>
</organism>
<evidence type="ECO:0000256" key="1">
    <source>
        <dbReference type="SAM" id="MobiDB-lite"/>
    </source>
</evidence>
<comment type="caution">
    <text evidence="3">The sequence shown here is derived from an EMBL/GenBank/DDBJ whole genome shotgun (WGS) entry which is preliminary data.</text>
</comment>
<keyword evidence="4" id="KW-1185">Reference proteome</keyword>
<dbReference type="InterPro" id="IPR029071">
    <property type="entry name" value="Ubiquitin-like_domsf"/>
</dbReference>
<dbReference type="CDD" id="cd17039">
    <property type="entry name" value="Ubl_ubiquitin_like"/>
    <property type="match status" value="1"/>
</dbReference>
<dbReference type="AlphaFoldDB" id="A0A3D8QED0"/>
<feature type="domain" description="Ubiquitin-like" evidence="2">
    <location>
        <begin position="242"/>
        <end position="311"/>
    </location>
</feature>
<dbReference type="Gene3D" id="3.10.20.90">
    <property type="entry name" value="Phosphatidylinositol 3-kinase Catalytic Subunit, Chain A, domain 1"/>
    <property type="match status" value="1"/>
</dbReference>
<evidence type="ECO:0000259" key="2">
    <source>
        <dbReference type="PROSITE" id="PS50053"/>
    </source>
</evidence>
<dbReference type="SMART" id="SM00213">
    <property type="entry name" value="UBQ"/>
    <property type="match status" value="1"/>
</dbReference>
<accession>A0A3D8QED0</accession>
<protein>
    <recommendedName>
        <fullName evidence="2">Ubiquitin-like domain-containing protein</fullName>
    </recommendedName>
</protein>
<dbReference type="InterPro" id="IPR000626">
    <property type="entry name" value="Ubiquitin-like_dom"/>
</dbReference>
<dbReference type="OrthoDB" id="3553348at2759"/>
<evidence type="ECO:0000313" key="4">
    <source>
        <dbReference type="Proteomes" id="UP000256328"/>
    </source>
</evidence>
<name>A0A3D8QED0_9HELO</name>
<feature type="compositionally biased region" description="Polar residues" evidence="1">
    <location>
        <begin position="207"/>
        <end position="231"/>
    </location>
</feature>